<keyword evidence="2" id="KW-0732">Signal</keyword>
<feature type="compositionally biased region" description="Low complexity" evidence="1">
    <location>
        <begin position="133"/>
        <end position="145"/>
    </location>
</feature>
<feature type="region of interest" description="Disordered" evidence="1">
    <location>
        <begin position="74"/>
        <end position="207"/>
    </location>
</feature>
<comment type="caution">
    <text evidence="3">The sequence shown here is derived from an EMBL/GenBank/DDBJ whole genome shotgun (WGS) entry which is preliminary data.</text>
</comment>
<protein>
    <submittedName>
        <fullName evidence="3">Uncharacterized protein</fullName>
    </submittedName>
</protein>
<dbReference type="Proteomes" id="UP001642540">
    <property type="component" value="Unassembled WGS sequence"/>
</dbReference>
<feature type="signal peptide" evidence="2">
    <location>
        <begin position="1"/>
        <end position="16"/>
    </location>
</feature>
<evidence type="ECO:0000313" key="4">
    <source>
        <dbReference type="Proteomes" id="UP001642540"/>
    </source>
</evidence>
<feature type="compositionally biased region" description="Pro residues" evidence="1">
    <location>
        <begin position="146"/>
        <end position="189"/>
    </location>
</feature>
<feature type="region of interest" description="Disordered" evidence="1">
    <location>
        <begin position="304"/>
        <end position="323"/>
    </location>
</feature>
<evidence type="ECO:0000256" key="1">
    <source>
        <dbReference type="SAM" id="MobiDB-lite"/>
    </source>
</evidence>
<keyword evidence="4" id="KW-1185">Reference proteome</keyword>
<feature type="chain" id="PRO_5046772036" evidence="2">
    <location>
        <begin position="17"/>
        <end position="453"/>
    </location>
</feature>
<gene>
    <name evidence="3" type="ORF">ODALV1_LOCUS2782</name>
</gene>
<accession>A0ABP1PR20</accession>
<organism evidence="3 4">
    <name type="scientific">Orchesella dallaii</name>
    <dbReference type="NCBI Taxonomy" id="48710"/>
    <lineage>
        <taxon>Eukaryota</taxon>
        <taxon>Metazoa</taxon>
        <taxon>Ecdysozoa</taxon>
        <taxon>Arthropoda</taxon>
        <taxon>Hexapoda</taxon>
        <taxon>Collembola</taxon>
        <taxon>Entomobryomorpha</taxon>
        <taxon>Entomobryoidea</taxon>
        <taxon>Orchesellidae</taxon>
        <taxon>Orchesellinae</taxon>
        <taxon>Orchesella</taxon>
    </lineage>
</organism>
<proteinExistence type="predicted"/>
<evidence type="ECO:0000256" key="2">
    <source>
        <dbReference type="SAM" id="SignalP"/>
    </source>
</evidence>
<reference evidence="3 4" key="1">
    <citation type="submission" date="2024-08" db="EMBL/GenBank/DDBJ databases">
        <authorList>
            <person name="Cucini C."/>
            <person name="Frati F."/>
        </authorList>
    </citation>
    <scope>NUCLEOTIDE SEQUENCE [LARGE SCALE GENOMIC DNA]</scope>
</reference>
<sequence length="453" mass="45800">MKYLIALAFLIVAAQASPVKEVEKEKIDSKKNETVKYAETTTPLERTTRACEAADLNKIQAQLTTALEKEIEKLLSKTRRRRDTSSAAGASSEVGPDGKTKSAAFAKSKTGEKEPALLKEGPPTPVLGGSEGKPGTPLAPLAGAPVPAPDGSVPPPPAHDGVAPPPPAHDGAAAPPPAHDGAAPPPPALPVDGKGNTVQNVKSAASMEKGTAVASAVAKREAVVQTVGASANKAVATGTSHKGGADTTIQKIEAAGGEMGIASASVDEKNSTAGATKIDPATGKPVAGVVVQNVKATGQKAVATADNKKNGGNSIQEAGAEGEELAIASVSSGSDSPAVPEPSKLVKRDVTAQTVGAKGNKAVATAEAKTKNNSTTIQQVDATGNELAVASATTDTKPDAAVMAPLPLPPSDELRKERSLCGGLKMNDEIRLLVRTTVENAFTELKQGLKLNA</sequence>
<dbReference type="EMBL" id="CAXLJM020000007">
    <property type="protein sequence ID" value="CAL8074033.1"/>
    <property type="molecule type" value="Genomic_DNA"/>
</dbReference>
<evidence type="ECO:0000313" key="3">
    <source>
        <dbReference type="EMBL" id="CAL8074033.1"/>
    </source>
</evidence>
<name>A0ABP1PR20_9HEXA</name>